<keyword evidence="7" id="KW-1185">Reference proteome</keyword>
<dbReference type="InterPro" id="IPR050288">
    <property type="entry name" value="Cellulose_deg_GH3"/>
</dbReference>
<dbReference type="InterPro" id="IPR017853">
    <property type="entry name" value="GH"/>
</dbReference>
<dbReference type="PROSITE" id="PS51318">
    <property type="entry name" value="TAT"/>
    <property type="match status" value="1"/>
</dbReference>
<keyword evidence="3" id="KW-0812">Transmembrane</keyword>
<dbReference type="RefSeq" id="WP_158217141.1">
    <property type="nucleotide sequence ID" value="NZ_BDIS01000042.1"/>
</dbReference>
<dbReference type="STRING" id="1603886.GCA_001895165_02322"/>
<evidence type="ECO:0000256" key="2">
    <source>
        <dbReference type="ARBA" id="ARBA00022801"/>
    </source>
</evidence>
<feature type="chain" id="PRO_5043153336" evidence="4">
    <location>
        <begin position="34"/>
        <end position="994"/>
    </location>
</feature>
<feature type="signal peptide" evidence="4">
    <location>
        <begin position="1"/>
        <end position="33"/>
    </location>
</feature>
<comment type="similarity">
    <text evidence="1">Belongs to the glycosyl hydrolase 3 family.</text>
</comment>
<dbReference type="OrthoDB" id="3187562at2"/>
<dbReference type="Gene3D" id="2.60.40.10">
    <property type="entry name" value="Immunoglobulins"/>
    <property type="match status" value="1"/>
</dbReference>
<evidence type="ECO:0000256" key="1">
    <source>
        <dbReference type="ARBA" id="ARBA00005336"/>
    </source>
</evidence>
<reference evidence="6 7" key="1">
    <citation type="journal article" date="2017" name="BMC Genomics">
        <title>Comparative genomic and phylogenomic analyses of the Bifidobacteriaceae family.</title>
        <authorList>
            <person name="Lugli G.A."/>
            <person name="Milani C."/>
            <person name="Turroni F."/>
            <person name="Duranti S."/>
            <person name="Mancabelli L."/>
            <person name="Mangifesta M."/>
            <person name="Ferrario C."/>
            <person name="Modesto M."/>
            <person name="Mattarelli P."/>
            <person name="Jiri K."/>
            <person name="van Sinderen D."/>
            <person name="Ventura M."/>
        </authorList>
    </citation>
    <scope>NUCLEOTIDE SEQUENCE [LARGE SCALE GENOMIC DNA]</scope>
    <source>
        <strain evidence="6 7">DSM 28807</strain>
    </source>
</reference>
<evidence type="ECO:0000313" key="6">
    <source>
        <dbReference type="EMBL" id="OZG59733.1"/>
    </source>
</evidence>
<gene>
    <name evidence="6" type="ORF">BLEM_2208</name>
</gene>
<keyword evidence="4" id="KW-0732">Signal</keyword>
<evidence type="ECO:0000259" key="5">
    <source>
        <dbReference type="SMART" id="SM01217"/>
    </source>
</evidence>
<dbReference type="SMART" id="SM01217">
    <property type="entry name" value="Fn3_like"/>
    <property type="match status" value="1"/>
</dbReference>
<accession>A0A261FL92</accession>
<dbReference type="Pfam" id="PF01915">
    <property type="entry name" value="Glyco_hydro_3_C"/>
    <property type="match status" value="1"/>
</dbReference>
<comment type="caution">
    <text evidence="6">The sequence shown here is derived from an EMBL/GenBank/DDBJ whole genome shotgun (WGS) entry which is preliminary data.</text>
</comment>
<dbReference type="InterPro" id="IPR036962">
    <property type="entry name" value="Glyco_hydro_3_N_sf"/>
</dbReference>
<organism evidence="6 7">
    <name type="scientific">Bifidobacterium lemurum</name>
    <dbReference type="NCBI Taxonomy" id="1603886"/>
    <lineage>
        <taxon>Bacteria</taxon>
        <taxon>Bacillati</taxon>
        <taxon>Actinomycetota</taxon>
        <taxon>Actinomycetes</taxon>
        <taxon>Bifidobacteriales</taxon>
        <taxon>Bifidobacteriaceae</taxon>
        <taxon>Bifidobacterium</taxon>
    </lineage>
</organism>
<dbReference type="InterPro" id="IPR026891">
    <property type="entry name" value="Fn3-like"/>
</dbReference>
<dbReference type="EMBL" id="MWWX01000020">
    <property type="protein sequence ID" value="OZG59733.1"/>
    <property type="molecule type" value="Genomic_DNA"/>
</dbReference>
<dbReference type="InterPro" id="IPR002772">
    <property type="entry name" value="Glyco_hydro_3_C"/>
</dbReference>
<keyword evidence="3" id="KW-0472">Membrane</keyword>
<dbReference type="InterPro" id="IPR013783">
    <property type="entry name" value="Ig-like_fold"/>
</dbReference>
<dbReference type="AlphaFoldDB" id="A0A261FL92"/>
<dbReference type="Pfam" id="PF00933">
    <property type="entry name" value="Glyco_hydro_3"/>
    <property type="match status" value="1"/>
</dbReference>
<dbReference type="PANTHER" id="PTHR42715:SF10">
    <property type="entry name" value="BETA-GLUCOSIDASE"/>
    <property type="match status" value="1"/>
</dbReference>
<name>A0A261FL92_9BIFI</name>
<dbReference type="InterPro" id="IPR036881">
    <property type="entry name" value="Glyco_hydro_3_C_sf"/>
</dbReference>
<evidence type="ECO:0000256" key="4">
    <source>
        <dbReference type="SAM" id="SignalP"/>
    </source>
</evidence>
<protein>
    <submittedName>
        <fullName evidence="6">Glycosyl hydrolase family 3 N terminal domain-containing protein</fullName>
    </submittedName>
</protein>
<dbReference type="InterPro" id="IPR001764">
    <property type="entry name" value="Glyco_hydro_3_N"/>
</dbReference>
<dbReference type="Gene3D" id="3.20.20.300">
    <property type="entry name" value="Glycoside hydrolase, family 3, N-terminal domain"/>
    <property type="match status" value="1"/>
</dbReference>
<dbReference type="PRINTS" id="PR00133">
    <property type="entry name" value="GLHYDRLASE3"/>
</dbReference>
<proteinExistence type="inferred from homology"/>
<sequence length="994" mass="107853">MHMNQHTPSNGRRILLRAGTAVCALLAGLSLTATTLTEANASKVHNFLGTNATQIVNDGDENEDTTYFASEFDSWEDAYNNALDTNQDIQEEGSVLVENNGALPLASGARVSMFSRSSTDIVYGGTGSGSIDESTVVDLKTAMESAGFSINQTLYDFYDGQEGYTRTTSDVAEVPVSEFTSEVEASYADYSDAAIVVISRTGGEGDDLDADTAYLNLQDSERELLDYVQQRFDTVVVLVNSSNAMSLDWLDDYGVDACLWIGGPGQSGLTAVAEMLNGTRTPSGKFTDTYAADSLSSPAMQNFGDYTYTNATTQASDGASMSDTVYDLLTDSSGNVTEIANAKNYVVYAEGIYVGYAYYETRYEDSVLGQGNADGDAGTFASSSSWDYDEEVNYAFGYGQSYTTFEQTLDSVDFDGDKATVTVTVTNTGDTYSGKDVVEVYAQAPYIEGGLEKASVQLCGYDKTEELAPGESETLTIDVDLRDIASYDSENEEAYVLDEGTYYLAIGSDAHNALNNILAAKGMTTADGMDEDGDADKTATTELDYTVYDTDENSGNAIENRFEDADLNYYQDDTVTYLSRSDWQGTWPESYDSVEATDEMIADLENNYTANEAETTEITYGADNGLNIATMRDADYDDEAWDQLLDQMTLEEQVELVQNGASQTAAVESIAFPGSVDADGPAGLGSSTGRRYYLEDINDKDSATTTSAVGYNSSVVIASTWSRDMARQRGEAIGEDGLWTNTQGWWGPGANTHRTPYGGRNFEYYSEDSFLGGTIGAEDIAGAQSKGLRSFVKHFAVNDQELNRHGLSTFANEQSLRQIYLKQFEYVVKDGGTLSLMSSFNRIGVKWAGGDAALCTDLLRDEWGFVGSVETDFNFHATDGYMNVRSGLRGGTDQWLAMGESGLIDFVKEDADLAAEVREACHRILYSISRSSAINGIGSSGRIVKTTVWWQWLLYGMTGVTGVLTLAQLGLLGYGTVRDERRREAHITVAPTAQ</sequence>
<dbReference type="InterPro" id="IPR006311">
    <property type="entry name" value="TAT_signal"/>
</dbReference>
<dbReference type="SUPFAM" id="SSF52279">
    <property type="entry name" value="Beta-D-glucan exohydrolase, C-terminal domain"/>
    <property type="match status" value="1"/>
</dbReference>
<evidence type="ECO:0000256" key="3">
    <source>
        <dbReference type="SAM" id="Phobius"/>
    </source>
</evidence>
<dbReference type="Gene3D" id="3.40.50.1700">
    <property type="entry name" value="Glycoside hydrolase family 3 C-terminal domain"/>
    <property type="match status" value="1"/>
</dbReference>
<feature type="domain" description="Fibronectin type III-like" evidence="5">
    <location>
        <begin position="436"/>
        <end position="510"/>
    </location>
</feature>
<evidence type="ECO:0000313" key="7">
    <source>
        <dbReference type="Proteomes" id="UP000216352"/>
    </source>
</evidence>
<dbReference type="GO" id="GO:0004553">
    <property type="term" value="F:hydrolase activity, hydrolyzing O-glycosyl compounds"/>
    <property type="evidence" value="ECO:0007669"/>
    <property type="project" value="InterPro"/>
</dbReference>
<keyword evidence="3" id="KW-1133">Transmembrane helix</keyword>
<dbReference type="GO" id="GO:0005975">
    <property type="term" value="P:carbohydrate metabolic process"/>
    <property type="evidence" value="ECO:0007669"/>
    <property type="project" value="InterPro"/>
</dbReference>
<dbReference type="Proteomes" id="UP000216352">
    <property type="component" value="Unassembled WGS sequence"/>
</dbReference>
<keyword evidence="2 6" id="KW-0378">Hydrolase</keyword>
<feature type="transmembrane region" description="Helical" evidence="3">
    <location>
        <begin position="949"/>
        <end position="974"/>
    </location>
</feature>
<dbReference type="Pfam" id="PF14310">
    <property type="entry name" value="Fn3-like"/>
    <property type="match status" value="1"/>
</dbReference>
<dbReference type="PANTHER" id="PTHR42715">
    <property type="entry name" value="BETA-GLUCOSIDASE"/>
    <property type="match status" value="1"/>
</dbReference>
<dbReference type="SUPFAM" id="SSF51445">
    <property type="entry name" value="(Trans)glycosidases"/>
    <property type="match status" value="1"/>
</dbReference>